<dbReference type="EMBL" id="CP036348">
    <property type="protein sequence ID" value="QDV71018.1"/>
    <property type="molecule type" value="Genomic_DNA"/>
</dbReference>
<name>A0A518JZP6_9BACT</name>
<dbReference type="KEGG" id="rcf:Poly24_47510"/>
<evidence type="ECO:0000313" key="2">
    <source>
        <dbReference type="Proteomes" id="UP000315082"/>
    </source>
</evidence>
<accession>A0A518JZP6</accession>
<sequence>MKALAEASGTPFRPFSSHNLINQHNRSASCGRDVPLAPSQACDRYYGEDLFVSFIGALL</sequence>
<gene>
    <name evidence="1" type="ORF">Poly24_47510</name>
</gene>
<reference evidence="1 2" key="1">
    <citation type="submission" date="2019-02" db="EMBL/GenBank/DDBJ databases">
        <title>Deep-cultivation of Planctomycetes and their phenomic and genomic characterization uncovers novel biology.</title>
        <authorList>
            <person name="Wiegand S."/>
            <person name="Jogler M."/>
            <person name="Boedeker C."/>
            <person name="Pinto D."/>
            <person name="Vollmers J."/>
            <person name="Rivas-Marin E."/>
            <person name="Kohn T."/>
            <person name="Peeters S.H."/>
            <person name="Heuer A."/>
            <person name="Rast P."/>
            <person name="Oberbeckmann S."/>
            <person name="Bunk B."/>
            <person name="Jeske O."/>
            <person name="Meyerdierks A."/>
            <person name="Storesund J.E."/>
            <person name="Kallscheuer N."/>
            <person name="Luecker S."/>
            <person name="Lage O.M."/>
            <person name="Pohl T."/>
            <person name="Merkel B.J."/>
            <person name="Hornburger P."/>
            <person name="Mueller R.-W."/>
            <person name="Bruemmer F."/>
            <person name="Labrenz M."/>
            <person name="Spormann A.M."/>
            <person name="Op den Camp H."/>
            <person name="Overmann J."/>
            <person name="Amann R."/>
            <person name="Jetten M.S.M."/>
            <person name="Mascher T."/>
            <person name="Medema M.H."/>
            <person name="Devos D.P."/>
            <person name="Kaster A.-K."/>
            <person name="Ovreas L."/>
            <person name="Rohde M."/>
            <person name="Galperin M.Y."/>
            <person name="Jogler C."/>
        </authorList>
    </citation>
    <scope>NUCLEOTIDE SEQUENCE [LARGE SCALE GENOMIC DNA]</scope>
    <source>
        <strain evidence="1 2">Poly24</strain>
    </source>
</reference>
<protein>
    <submittedName>
        <fullName evidence="1">Uncharacterized protein</fullName>
    </submittedName>
</protein>
<dbReference type="Proteomes" id="UP000315082">
    <property type="component" value="Chromosome"/>
</dbReference>
<keyword evidence="2" id="KW-1185">Reference proteome</keyword>
<organism evidence="1 2">
    <name type="scientific">Rosistilla carotiformis</name>
    <dbReference type="NCBI Taxonomy" id="2528017"/>
    <lineage>
        <taxon>Bacteria</taxon>
        <taxon>Pseudomonadati</taxon>
        <taxon>Planctomycetota</taxon>
        <taxon>Planctomycetia</taxon>
        <taxon>Pirellulales</taxon>
        <taxon>Pirellulaceae</taxon>
        <taxon>Rosistilla</taxon>
    </lineage>
</organism>
<dbReference type="AlphaFoldDB" id="A0A518JZP6"/>
<evidence type="ECO:0000313" key="1">
    <source>
        <dbReference type="EMBL" id="QDV71018.1"/>
    </source>
</evidence>
<proteinExistence type="predicted"/>